<dbReference type="Proteomes" id="UP000433309">
    <property type="component" value="Unassembled WGS sequence"/>
</dbReference>
<name>A0A6I2L5E1_9BURK</name>
<accession>A0A6I2L5E1</accession>
<dbReference type="RefSeq" id="WP_154377960.1">
    <property type="nucleotide sequence ID" value="NZ_WKJK01000008.1"/>
</dbReference>
<evidence type="ECO:0000313" key="3">
    <source>
        <dbReference type="Proteomes" id="UP000433309"/>
    </source>
</evidence>
<feature type="transmembrane region" description="Helical" evidence="1">
    <location>
        <begin position="91"/>
        <end position="111"/>
    </location>
</feature>
<sequence>MMRIHAVNLLIALLIAGLLTFGLVSIDSNAMKGTIGVGAFAFLASTLALAIGVSFEGGRVGVNVRMLSLLFFAGDLVLNLIFAYAAFAQSTYVVCCGILFLLYVLLAQALYTARQ</sequence>
<feature type="transmembrane region" description="Helical" evidence="1">
    <location>
        <begin position="67"/>
        <end position="85"/>
    </location>
</feature>
<feature type="transmembrane region" description="Helical" evidence="1">
    <location>
        <begin position="35"/>
        <end position="55"/>
    </location>
</feature>
<keyword evidence="1" id="KW-0472">Membrane</keyword>
<gene>
    <name evidence="2" type="ORF">GJ699_15965</name>
</gene>
<keyword evidence="3" id="KW-1185">Reference proteome</keyword>
<protein>
    <submittedName>
        <fullName evidence="2">Uncharacterized protein</fullName>
    </submittedName>
</protein>
<comment type="caution">
    <text evidence="2">The sequence shown here is derived from an EMBL/GenBank/DDBJ whole genome shotgun (WGS) entry which is preliminary data.</text>
</comment>
<evidence type="ECO:0000256" key="1">
    <source>
        <dbReference type="SAM" id="Phobius"/>
    </source>
</evidence>
<keyword evidence="1" id="KW-0812">Transmembrane</keyword>
<dbReference type="AlphaFoldDB" id="A0A6I2L5E1"/>
<proteinExistence type="predicted"/>
<evidence type="ECO:0000313" key="2">
    <source>
        <dbReference type="EMBL" id="MRW91489.1"/>
    </source>
</evidence>
<dbReference type="EMBL" id="WKJK01000008">
    <property type="protein sequence ID" value="MRW91489.1"/>
    <property type="molecule type" value="Genomic_DNA"/>
</dbReference>
<organism evidence="2 3">
    <name type="scientific">Duganella guangzhouensis</name>
    <dbReference type="NCBI Taxonomy" id="2666084"/>
    <lineage>
        <taxon>Bacteria</taxon>
        <taxon>Pseudomonadati</taxon>
        <taxon>Pseudomonadota</taxon>
        <taxon>Betaproteobacteria</taxon>
        <taxon>Burkholderiales</taxon>
        <taxon>Oxalobacteraceae</taxon>
        <taxon>Telluria group</taxon>
        <taxon>Duganella</taxon>
    </lineage>
</organism>
<reference evidence="2 3" key="1">
    <citation type="submission" date="2019-11" db="EMBL/GenBank/DDBJ databases">
        <title>Novel species isolated from a subtropical stream in China.</title>
        <authorList>
            <person name="Lu H."/>
        </authorList>
    </citation>
    <scope>NUCLEOTIDE SEQUENCE [LARGE SCALE GENOMIC DNA]</scope>
    <source>
        <strain evidence="2 3">FT80W</strain>
    </source>
</reference>
<keyword evidence="1" id="KW-1133">Transmembrane helix</keyword>